<keyword evidence="1" id="KW-0472">Membrane</keyword>
<evidence type="ECO:0000256" key="1">
    <source>
        <dbReference type="SAM" id="Phobius"/>
    </source>
</evidence>
<feature type="transmembrane region" description="Helical" evidence="1">
    <location>
        <begin position="177"/>
        <end position="199"/>
    </location>
</feature>
<keyword evidence="1" id="KW-1133">Transmembrane helix</keyword>
<geneLocation type="plasmid" evidence="2">
    <name>unnamed1</name>
</geneLocation>
<feature type="transmembrane region" description="Helical" evidence="1">
    <location>
        <begin position="33"/>
        <end position="54"/>
    </location>
</feature>
<dbReference type="AlphaFoldDB" id="A0A2S0URZ3"/>
<feature type="transmembrane region" description="Helical" evidence="1">
    <location>
        <begin position="75"/>
        <end position="98"/>
    </location>
</feature>
<evidence type="ECO:0000313" key="2">
    <source>
        <dbReference type="EMBL" id="AWB50563.1"/>
    </source>
</evidence>
<protein>
    <submittedName>
        <fullName evidence="2">Uncharacterized protein</fullName>
    </submittedName>
</protein>
<keyword evidence="1" id="KW-0812">Transmembrane</keyword>
<dbReference type="KEGG" id="geh:HYN69_18330"/>
<evidence type="ECO:0000313" key="3">
    <source>
        <dbReference type="Proteomes" id="UP000244496"/>
    </source>
</evidence>
<organism evidence="2 3">
    <name type="scientific">Paragemmobacter aquarius</name>
    <dbReference type="NCBI Taxonomy" id="2169400"/>
    <lineage>
        <taxon>Bacteria</taxon>
        <taxon>Pseudomonadati</taxon>
        <taxon>Pseudomonadota</taxon>
        <taxon>Alphaproteobacteria</taxon>
        <taxon>Rhodobacterales</taxon>
        <taxon>Paracoccaceae</taxon>
        <taxon>Paragemmobacter</taxon>
    </lineage>
</organism>
<reference evidence="2 3" key="1">
    <citation type="submission" date="2018-04" db="EMBL/GenBank/DDBJ databases">
        <title>Genome sequencing of Gemmobacter.</title>
        <authorList>
            <person name="Yi H."/>
            <person name="Baek M.-G."/>
        </authorList>
    </citation>
    <scope>NUCLEOTIDE SEQUENCE [LARGE SCALE GENOMIC DNA]</scope>
    <source>
        <strain evidence="2 3">HYN0069</strain>
        <plasmid evidence="3">Plasmid unnamed1</plasmid>
    </source>
</reference>
<dbReference type="Proteomes" id="UP000244496">
    <property type="component" value="Plasmid unnamed1"/>
</dbReference>
<feature type="transmembrane region" description="Helical" evidence="1">
    <location>
        <begin position="110"/>
        <end position="133"/>
    </location>
</feature>
<dbReference type="EMBL" id="CP028919">
    <property type="protein sequence ID" value="AWB50563.1"/>
    <property type="molecule type" value="Genomic_DNA"/>
</dbReference>
<gene>
    <name evidence="2" type="ORF">HYN69_18330</name>
</gene>
<feature type="transmembrane region" description="Helical" evidence="1">
    <location>
        <begin position="145"/>
        <end position="165"/>
    </location>
</feature>
<proteinExistence type="predicted"/>
<accession>A0A2S0URZ3</accession>
<keyword evidence="3" id="KW-1185">Reference proteome</keyword>
<name>A0A2S0URZ3_9RHOB</name>
<sequence length="205" mass="22948">MQALAQQVAPLLAHAAALSIPGLAALIYLFERFVLFVPLLLLSITLSHFLYDFSEAKKSGDLSIAQGVVRRQLRFNLIFGTSGGLVSLFLIWIGIFFLPDSFISSDSGLTRFYCYFVSGLMAFTAVLWSIEMIALRALSILDRQFITVFGSVFVALVFLMVSWVFDFYAISALISVPILWCGPLVMRTFLFSGLLLFNFRIERSI</sequence>
<keyword evidence="2" id="KW-0614">Plasmid</keyword>